<feature type="compositionally biased region" description="Basic residues" evidence="1">
    <location>
        <begin position="153"/>
        <end position="209"/>
    </location>
</feature>
<accession>A0A3S4ZU00</accession>
<dbReference type="Proteomes" id="UP000784294">
    <property type="component" value="Unassembled WGS sequence"/>
</dbReference>
<feature type="compositionally biased region" description="Polar residues" evidence="1">
    <location>
        <begin position="58"/>
        <end position="69"/>
    </location>
</feature>
<reference evidence="2" key="1">
    <citation type="submission" date="2018-11" db="EMBL/GenBank/DDBJ databases">
        <authorList>
            <consortium name="Pathogen Informatics"/>
        </authorList>
    </citation>
    <scope>NUCLEOTIDE SEQUENCE</scope>
</reference>
<keyword evidence="3" id="KW-1185">Reference proteome</keyword>
<evidence type="ECO:0000313" key="3">
    <source>
        <dbReference type="Proteomes" id="UP000784294"/>
    </source>
</evidence>
<feature type="compositionally biased region" description="Basic and acidic residues" evidence="1">
    <location>
        <begin position="276"/>
        <end position="293"/>
    </location>
</feature>
<sequence length="361" mass="38371">MAQQFYRSLVNGSLCSSPGPLLSFVPLTGPSATNTPSATPSLPSTCPLILPLSFSETEAVTTDGSSESGISDCCPSADTPTSSGATTGTTTGTTDTTSGGGCPHAFNEPELAPSSDQTRGLQMKSERDPDHEDDASVYDHHNHHAYHHYYYHHHHHSHVHGHPHGHSHGHSHLHQHQHAHLHAHQHHPHPVHGHGHAHTHAHAYTHPHPLHAPFGSVDSPTASALLHAHLRSLSFTPLSIEADLNAAAASTASGANLSSRADCQEADNLLSSIEQKQDKEDIVKSKEPEDSHAKLTPVSGPLFMDGAENRVIGQSNNRRVNETRCVSLADTVSSSSCPSRDPNSLTSTATSVLPVRAVLGT</sequence>
<proteinExistence type="predicted"/>
<feature type="region of interest" description="Disordered" evidence="1">
    <location>
        <begin position="276"/>
        <end position="300"/>
    </location>
</feature>
<evidence type="ECO:0000256" key="1">
    <source>
        <dbReference type="SAM" id="MobiDB-lite"/>
    </source>
</evidence>
<dbReference type="AlphaFoldDB" id="A0A3S4ZU00"/>
<name>A0A3S4ZU00_9PLAT</name>
<protein>
    <submittedName>
        <fullName evidence="2">Uncharacterized protein</fullName>
    </submittedName>
</protein>
<feature type="region of interest" description="Disordered" evidence="1">
    <location>
        <begin position="58"/>
        <end position="137"/>
    </location>
</feature>
<dbReference type="EMBL" id="CAAALY010000989">
    <property type="protein sequence ID" value="VEL07086.1"/>
    <property type="molecule type" value="Genomic_DNA"/>
</dbReference>
<comment type="caution">
    <text evidence="2">The sequence shown here is derived from an EMBL/GenBank/DDBJ whole genome shotgun (WGS) entry which is preliminary data.</text>
</comment>
<gene>
    <name evidence="2" type="ORF">PXEA_LOCUS526</name>
</gene>
<organism evidence="2 3">
    <name type="scientific">Protopolystoma xenopodis</name>
    <dbReference type="NCBI Taxonomy" id="117903"/>
    <lineage>
        <taxon>Eukaryota</taxon>
        <taxon>Metazoa</taxon>
        <taxon>Spiralia</taxon>
        <taxon>Lophotrochozoa</taxon>
        <taxon>Platyhelminthes</taxon>
        <taxon>Monogenea</taxon>
        <taxon>Polyopisthocotylea</taxon>
        <taxon>Polystomatidea</taxon>
        <taxon>Polystomatidae</taxon>
        <taxon>Protopolystoma</taxon>
    </lineage>
</organism>
<feature type="region of interest" description="Disordered" evidence="1">
    <location>
        <begin position="153"/>
        <end position="215"/>
    </location>
</feature>
<feature type="compositionally biased region" description="Low complexity" evidence="1">
    <location>
        <begin position="75"/>
        <end position="97"/>
    </location>
</feature>
<evidence type="ECO:0000313" key="2">
    <source>
        <dbReference type="EMBL" id="VEL07086.1"/>
    </source>
</evidence>